<dbReference type="PROSITE" id="PS01124">
    <property type="entry name" value="HTH_ARAC_FAMILY_2"/>
    <property type="match status" value="1"/>
</dbReference>
<dbReference type="PANTHER" id="PTHR46796">
    <property type="entry name" value="HTH-TYPE TRANSCRIPTIONAL ACTIVATOR RHAS-RELATED"/>
    <property type="match status" value="1"/>
</dbReference>
<comment type="caution">
    <text evidence="6">The sequence shown here is derived from an EMBL/GenBank/DDBJ whole genome shotgun (WGS) entry which is preliminary data.</text>
</comment>
<dbReference type="PANTHER" id="PTHR46796:SF6">
    <property type="entry name" value="ARAC SUBFAMILY"/>
    <property type="match status" value="1"/>
</dbReference>
<sequence>MQEYTNEFAELWLNVPNALERAGELWLVRAGRNRAKPNYAVGPKVIDCFGFHFVLKGKLQLEYEGRQVLLHKHDIFCLLPGISYVYGIQPASEALEMIWLTLDGRQVPELLSCLGINRNTPYTRNRLNRSSTHQLRAIIELLRTDQSEPVQRQILLLQLFASLMAPPEEPFHTQEKLRKSWVKTAEAYLRLHFAEPLSIVELAATAGVHRSHFSALFSRELGASPQQYVLRMRMDKAAAMLSEASLSITEIALSVGYSDLYSFSRAFKKYFGCSPSQWSF</sequence>
<gene>
    <name evidence="6" type="ORF">NV381_02380</name>
</gene>
<evidence type="ECO:0000256" key="1">
    <source>
        <dbReference type="ARBA" id="ARBA00023015"/>
    </source>
</evidence>
<evidence type="ECO:0000313" key="6">
    <source>
        <dbReference type="EMBL" id="MCR8630040.1"/>
    </source>
</evidence>
<dbReference type="Gene3D" id="1.10.10.60">
    <property type="entry name" value="Homeodomain-like"/>
    <property type="match status" value="2"/>
</dbReference>
<dbReference type="Pfam" id="PF02311">
    <property type="entry name" value="AraC_binding"/>
    <property type="match status" value="1"/>
</dbReference>
<dbReference type="InterPro" id="IPR020449">
    <property type="entry name" value="Tscrpt_reg_AraC-type_HTH"/>
</dbReference>
<dbReference type="SUPFAM" id="SSF46689">
    <property type="entry name" value="Homeodomain-like"/>
    <property type="match status" value="2"/>
</dbReference>
<keyword evidence="3" id="KW-0010">Activator</keyword>
<dbReference type="SUPFAM" id="SSF51215">
    <property type="entry name" value="Regulatory protein AraC"/>
    <property type="match status" value="1"/>
</dbReference>
<evidence type="ECO:0000256" key="4">
    <source>
        <dbReference type="ARBA" id="ARBA00023163"/>
    </source>
</evidence>
<dbReference type="InterPro" id="IPR050204">
    <property type="entry name" value="AraC_XylS_family_regulators"/>
</dbReference>
<dbReference type="InterPro" id="IPR009057">
    <property type="entry name" value="Homeodomain-like_sf"/>
</dbReference>
<dbReference type="RefSeq" id="WP_258211644.1">
    <property type="nucleotide sequence ID" value="NZ_JANQBD010000001.1"/>
</dbReference>
<dbReference type="InterPro" id="IPR037923">
    <property type="entry name" value="HTH-like"/>
</dbReference>
<protein>
    <submittedName>
        <fullName evidence="6">AraC family transcriptional regulator</fullName>
    </submittedName>
</protein>
<reference evidence="6 7" key="1">
    <citation type="submission" date="2022-08" db="EMBL/GenBank/DDBJ databases">
        <title>Paenibacillus endoradicis sp. nov., Paenibacillus radicibacter sp. nov and Paenibacillus pararadicis sp. nov., three cold-adapted plant growth-promoting bacteria isolated from root of Larix gmelinii in Great Khingan.</title>
        <authorList>
            <person name="Xue H."/>
        </authorList>
    </citation>
    <scope>NUCLEOTIDE SEQUENCE [LARGE SCALE GENOMIC DNA]</scope>
    <source>
        <strain evidence="6 7">N5-1-1-5</strain>
    </source>
</reference>
<evidence type="ECO:0000256" key="3">
    <source>
        <dbReference type="ARBA" id="ARBA00023159"/>
    </source>
</evidence>
<dbReference type="InterPro" id="IPR003313">
    <property type="entry name" value="AraC-bd"/>
</dbReference>
<dbReference type="EMBL" id="JANQBD010000001">
    <property type="protein sequence ID" value="MCR8630040.1"/>
    <property type="molecule type" value="Genomic_DNA"/>
</dbReference>
<dbReference type="InterPro" id="IPR018060">
    <property type="entry name" value="HTH_AraC"/>
</dbReference>
<dbReference type="SMART" id="SM00342">
    <property type="entry name" value="HTH_ARAC"/>
    <property type="match status" value="1"/>
</dbReference>
<evidence type="ECO:0000313" key="7">
    <source>
        <dbReference type="Proteomes" id="UP001300012"/>
    </source>
</evidence>
<keyword evidence="4" id="KW-0804">Transcription</keyword>
<proteinExistence type="predicted"/>
<dbReference type="PROSITE" id="PS00041">
    <property type="entry name" value="HTH_ARAC_FAMILY_1"/>
    <property type="match status" value="1"/>
</dbReference>
<evidence type="ECO:0000259" key="5">
    <source>
        <dbReference type="PROSITE" id="PS01124"/>
    </source>
</evidence>
<accession>A0ABT1YA18</accession>
<dbReference type="InterPro" id="IPR018062">
    <property type="entry name" value="HTH_AraC-typ_CS"/>
</dbReference>
<evidence type="ECO:0000256" key="2">
    <source>
        <dbReference type="ARBA" id="ARBA00023125"/>
    </source>
</evidence>
<organism evidence="6 7">
    <name type="scientific">Paenibacillus radicis</name>
    <name type="common">ex Xue et al. 2023</name>
    <dbReference type="NCBI Taxonomy" id="2972489"/>
    <lineage>
        <taxon>Bacteria</taxon>
        <taxon>Bacillati</taxon>
        <taxon>Bacillota</taxon>
        <taxon>Bacilli</taxon>
        <taxon>Bacillales</taxon>
        <taxon>Paenibacillaceae</taxon>
        <taxon>Paenibacillus</taxon>
    </lineage>
</organism>
<dbReference type="PRINTS" id="PR00032">
    <property type="entry name" value="HTHARAC"/>
</dbReference>
<dbReference type="Proteomes" id="UP001300012">
    <property type="component" value="Unassembled WGS sequence"/>
</dbReference>
<keyword evidence="1" id="KW-0805">Transcription regulation</keyword>
<feature type="domain" description="HTH araC/xylS-type" evidence="5">
    <location>
        <begin position="183"/>
        <end position="280"/>
    </location>
</feature>
<dbReference type="Pfam" id="PF12833">
    <property type="entry name" value="HTH_18"/>
    <property type="match status" value="1"/>
</dbReference>
<keyword evidence="2" id="KW-0238">DNA-binding</keyword>
<keyword evidence="7" id="KW-1185">Reference proteome</keyword>
<name>A0ABT1YA18_9BACL</name>